<reference evidence="2" key="1">
    <citation type="journal article" date="2024" name="IScience">
        <title>Strigolactones Initiate the Formation of Haustorium-like Structures in Castilleja.</title>
        <authorList>
            <person name="Buerger M."/>
            <person name="Peterson D."/>
            <person name="Chory J."/>
        </authorList>
    </citation>
    <scope>NUCLEOTIDE SEQUENCE [LARGE SCALE GENOMIC DNA]</scope>
</reference>
<evidence type="ECO:0000313" key="2">
    <source>
        <dbReference type="Proteomes" id="UP001632038"/>
    </source>
</evidence>
<dbReference type="AlphaFoldDB" id="A0ABD3EFH0"/>
<dbReference type="Proteomes" id="UP001632038">
    <property type="component" value="Unassembled WGS sequence"/>
</dbReference>
<organism evidence="1 2">
    <name type="scientific">Castilleja foliolosa</name>
    <dbReference type="NCBI Taxonomy" id="1961234"/>
    <lineage>
        <taxon>Eukaryota</taxon>
        <taxon>Viridiplantae</taxon>
        <taxon>Streptophyta</taxon>
        <taxon>Embryophyta</taxon>
        <taxon>Tracheophyta</taxon>
        <taxon>Spermatophyta</taxon>
        <taxon>Magnoliopsida</taxon>
        <taxon>eudicotyledons</taxon>
        <taxon>Gunneridae</taxon>
        <taxon>Pentapetalae</taxon>
        <taxon>asterids</taxon>
        <taxon>lamiids</taxon>
        <taxon>Lamiales</taxon>
        <taxon>Orobanchaceae</taxon>
        <taxon>Pedicularideae</taxon>
        <taxon>Castillejinae</taxon>
        <taxon>Castilleja</taxon>
    </lineage>
</organism>
<proteinExistence type="predicted"/>
<accession>A0ABD3EFH0</accession>
<evidence type="ECO:0000313" key="1">
    <source>
        <dbReference type="EMBL" id="KAL3652507.1"/>
    </source>
</evidence>
<comment type="caution">
    <text evidence="1">The sequence shown here is derived from an EMBL/GenBank/DDBJ whole genome shotgun (WGS) entry which is preliminary data.</text>
</comment>
<gene>
    <name evidence="1" type="ORF">CASFOL_002188</name>
</gene>
<keyword evidence="2" id="KW-1185">Reference proteome</keyword>
<name>A0ABD3EFH0_9LAMI</name>
<dbReference type="EMBL" id="JAVIJP010000005">
    <property type="protein sequence ID" value="KAL3652507.1"/>
    <property type="molecule type" value="Genomic_DNA"/>
</dbReference>
<sequence>MELREIQNYQKGIRLLIRKLQFPRLGLRPLLGNRLAGRIPNEIGNIITPKSWFWKIICLQEIYRKASYFCAVRGS</sequence>
<protein>
    <submittedName>
        <fullName evidence="1">Uncharacterized protein</fullName>
    </submittedName>
</protein>